<reference evidence="2" key="1">
    <citation type="submission" date="2015-07" db="EMBL/GenBank/DDBJ databases">
        <authorList>
            <person name="Rodrigo-Torres Lidia"/>
            <person name="Arahal R.David."/>
        </authorList>
    </citation>
    <scope>NUCLEOTIDE SEQUENCE [LARGE SCALE GENOMIC DNA]</scope>
    <source>
        <strain evidence="2">CECT 5112</strain>
    </source>
</reference>
<organism evidence="1 2">
    <name type="scientific">Roseibium alexandrii</name>
    <dbReference type="NCBI Taxonomy" id="388408"/>
    <lineage>
        <taxon>Bacteria</taxon>
        <taxon>Pseudomonadati</taxon>
        <taxon>Pseudomonadota</taxon>
        <taxon>Alphaproteobacteria</taxon>
        <taxon>Hyphomicrobiales</taxon>
        <taxon>Stappiaceae</taxon>
        <taxon>Roseibium</taxon>
    </lineage>
</organism>
<keyword evidence="2" id="KW-1185">Reference proteome</keyword>
<gene>
    <name evidence="1" type="ORF">LAX5112_02201</name>
</gene>
<dbReference type="Proteomes" id="UP000053235">
    <property type="component" value="Unassembled WGS sequence"/>
</dbReference>
<dbReference type="STRING" id="388408.LAX5112_02201"/>
<evidence type="ECO:0000313" key="1">
    <source>
        <dbReference type="EMBL" id="CTQ69659.1"/>
    </source>
</evidence>
<proteinExistence type="predicted"/>
<dbReference type="AlphaFoldDB" id="A0A0M7A452"/>
<accession>A0A0M7A452</accession>
<dbReference type="EMBL" id="CXWD01000007">
    <property type="protein sequence ID" value="CTQ69659.1"/>
    <property type="molecule type" value="Genomic_DNA"/>
</dbReference>
<sequence length="49" mass="5227">MSFVDFAGGKIKVGKTLVGREANRLHGIGDGESLVLGHFSFHQSDINAL</sequence>
<name>A0A0M7A452_9HYPH</name>
<evidence type="ECO:0000313" key="2">
    <source>
        <dbReference type="Proteomes" id="UP000053235"/>
    </source>
</evidence>
<protein>
    <submittedName>
        <fullName evidence="1">Uncharacterized protein</fullName>
    </submittedName>
</protein>